<name>E7QVN4_HALPU</name>
<gene>
    <name evidence="10" type="ORF">SAMN05444342_3021</name>
    <name evidence="9" type="ORF">ZOD2009_14351</name>
</gene>
<reference evidence="12" key="3">
    <citation type="submission" date="2016-11" db="EMBL/GenBank/DDBJ databases">
        <authorList>
            <person name="Varghese N."/>
            <person name="Submissions S."/>
        </authorList>
    </citation>
    <scope>NUCLEOTIDE SEQUENCE [LARGE SCALE GENOMIC DNA]</scope>
    <source>
        <strain evidence="12">DX253</strain>
    </source>
</reference>
<feature type="transmembrane region" description="Helical" evidence="7">
    <location>
        <begin position="897"/>
        <end position="928"/>
    </location>
</feature>
<protein>
    <submittedName>
        <fullName evidence="10">FtsX-like permease family protein</fullName>
    </submittedName>
</protein>
<keyword evidence="3 7" id="KW-0812">Transmembrane</keyword>
<dbReference type="EMBL" id="FRAN01000004">
    <property type="protein sequence ID" value="SHL10008.1"/>
    <property type="molecule type" value="Genomic_DNA"/>
</dbReference>
<dbReference type="eggNOG" id="arCOG02312">
    <property type="taxonomic scope" value="Archaea"/>
</dbReference>
<evidence type="ECO:0000313" key="12">
    <source>
        <dbReference type="Proteomes" id="UP000184203"/>
    </source>
</evidence>
<keyword evidence="12" id="KW-1185">Reference proteome</keyword>
<feature type="transmembrane region" description="Helical" evidence="7">
    <location>
        <begin position="263"/>
        <end position="285"/>
    </location>
</feature>
<keyword evidence="2" id="KW-1003">Cell membrane</keyword>
<dbReference type="PATRIC" id="fig|797209.4.peg.2828"/>
<feature type="transmembrane region" description="Helical" evidence="7">
    <location>
        <begin position="948"/>
        <end position="971"/>
    </location>
</feature>
<evidence type="ECO:0000313" key="10">
    <source>
        <dbReference type="EMBL" id="SHL10008.1"/>
    </source>
</evidence>
<evidence type="ECO:0000256" key="2">
    <source>
        <dbReference type="ARBA" id="ARBA00022475"/>
    </source>
</evidence>
<accession>E7QVN4</accession>
<feature type="domain" description="ABC3 transporter permease C-terminal" evidence="8">
    <location>
        <begin position="856"/>
        <end position="976"/>
    </location>
</feature>
<dbReference type="Proteomes" id="UP000003751">
    <property type="component" value="Unassembled WGS sequence"/>
</dbReference>
<dbReference type="GO" id="GO:0022857">
    <property type="term" value="F:transmembrane transporter activity"/>
    <property type="evidence" value="ECO:0007669"/>
    <property type="project" value="TreeGrafter"/>
</dbReference>
<proteinExistence type="inferred from homology"/>
<evidence type="ECO:0000259" key="8">
    <source>
        <dbReference type="Pfam" id="PF02687"/>
    </source>
</evidence>
<keyword evidence="5 7" id="KW-0472">Membrane</keyword>
<comment type="similarity">
    <text evidence="6">Belongs to the ABC-4 integral membrane protein family.</text>
</comment>
<evidence type="ECO:0000256" key="6">
    <source>
        <dbReference type="ARBA" id="ARBA00038076"/>
    </source>
</evidence>
<reference evidence="9 11" key="1">
    <citation type="journal article" date="2014" name="ISME J.">
        <title>Trehalose/2-sulfotrehalose biosynthesis and glycine-betaine uptake are widely spread mechanisms for osmoadaptation in the Halobacteriales.</title>
        <authorList>
            <person name="Youssef N.H."/>
            <person name="Savage-Ashlock K.N."/>
            <person name="McCully A.L."/>
            <person name="Luedtke B."/>
            <person name="Shaw E.I."/>
            <person name="Hoff W.D."/>
            <person name="Elshahed M.S."/>
        </authorList>
    </citation>
    <scope>NUCLEOTIDE SEQUENCE [LARGE SCALE GENOMIC DNA]</scope>
    <source>
        <strain evidence="9 11">DX253</strain>
    </source>
</reference>
<reference evidence="10" key="2">
    <citation type="submission" date="2016-11" db="EMBL/GenBank/DDBJ databases">
        <authorList>
            <person name="Jaros S."/>
            <person name="Januszkiewicz K."/>
            <person name="Wedrychowicz H."/>
        </authorList>
    </citation>
    <scope>NUCLEOTIDE SEQUENCE [LARGE SCALE GENOMIC DNA]</scope>
    <source>
        <strain evidence="10">DX253</strain>
    </source>
</reference>
<evidence type="ECO:0000256" key="4">
    <source>
        <dbReference type="ARBA" id="ARBA00022989"/>
    </source>
</evidence>
<dbReference type="InterPro" id="IPR050250">
    <property type="entry name" value="Macrolide_Exporter_MacB"/>
</dbReference>
<feature type="transmembrane region" description="Helical" evidence="7">
    <location>
        <begin position="852"/>
        <end position="877"/>
    </location>
</feature>
<dbReference type="eggNOG" id="arCOG07560">
    <property type="taxonomic scope" value="Archaea"/>
</dbReference>
<dbReference type="GO" id="GO:0005886">
    <property type="term" value="C:plasma membrane"/>
    <property type="evidence" value="ECO:0007669"/>
    <property type="project" value="UniProtKB-SubCell"/>
</dbReference>
<dbReference type="Pfam" id="PF02687">
    <property type="entry name" value="FtsX"/>
    <property type="match status" value="2"/>
</dbReference>
<dbReference type="STRING" id="797209.GCA_000376445_03385"/>
<dbReference type="PANTHER" id="PTHR30572:SF4">
    <property type="entry name" value="ABC TRANSPORTER PERMEASE YTRF"/>
    <property type="match status" value="1"/>
</dbReference>
<evidence type="ECO:0000256" key="1">
    <source>
        <dbReference type="ARBA" id="ARBA00004651"/>
    </source>
</evidence>
<evidence type="ECO:0000256" key="7">
    <source>
        <dbReference type="SAM" id="Phobius"/>
    </source>
</evidence>
<evidence type="ECO:0000313" key="9">
    <source>
        <dbReference type="EMBL" id="EFW91297.1"/>
    </source>
</evidence>
<dbReference type="RefSeq" id="WP_007980931.1">
    <property type="nucleotide sequence ID" value="NZ_AEMG01000015.1"/>
</dbReference>
<dbReference type="InterPro" id="IPR003838">
    <property type="entry name" value="ABC3_permease_C"/>
</dbReference>
<feature type="domain" description="ABC3 transporter permease C-terminal" evidence="8">
    <location>
        <begin position="218"/>
        <end position="328"/>
    </location>
</feature>
<evidence type="ECO:0000256" key="5">
    <source>
        <dbReference type="ARBA" id="ARBA00023136"/>
    </source>
</evidence>
<evidence type="ECO:0000256" key="3">
    <source>
        <dbReference type="ARBA" id="ARBA00022692"/>
    </source>
</evidence>
<dbReference type="OrthoDB" id="291541at2157"/>
<evidence type="ECO:0000313" key="11">
    <source>
        <dbReference type="Proteomes" id="UP000003751"/>
    </source>
</evidence>
<feature type="transmembrane region" description="Helical" evidence="7">
    <location>
        <begin position="305"/>
        <end position="328"/>
    </location>
</feature>
<organism evidence="9 11">
    <name type="scientific">Haladaptatus paucihalophilus DX253</name>
    <dbReference type="NCBI Taxonomy" id="797209"/>
    <lineage>
        <taxon>Archaea</taxon>
        <taxon>Methanobacteriati</taxon>
        <taxon>Methanobacteriota</taxon>
        <taxon>Stenosarchaea group</taxon>
        <taxon>Halobacteria</taxon>
        <taxon>Halobacteriales</taxon>
        <taxon>Haladaptataceae</taxon>
        <taxon>Haladaptatus</taxon>
    </lineage>
</organism>
<dbReference type="EMBL" id="AEMG01000015">
    <property type="protein sequence ID" value="EFW91297.1"/>
    <property type="molecule type" value="Genomic_DNA"/>
</dbReference>
<dbReference type="PANTHER" id="PTHR30572">
    <property type="entry name" value="MEMBRANE COMPONENT OF TRANSPORTER-RELATED"/>
    <property type="match status" value="1"/>
</dbReference>
<feature type="transmembrane region" description="Helical" evidence="7">
    <location>
        <begin position="207"/>
        <end position="229"/>
    </location>
</feature>
<dbReference type="Proteomes" id="UP000184203">
    <property type="component" value="Unassembled WGS sequence"/>
</dbReference>
<dbReference type="AlphaFoldDB" id="E7QVN4"/>
<comment type="subcellular location">
    <subcellularLocation>
        <location evidence="1">Cell membrane</location>
        <topology evidence="1">Multi-pass membrane protein</topology>
    </subcellularLocation>
</comment>
<keyword evidence="4 7" id="KW-1133">Transmembrane helix</keyword>
<sequence>MGYRRHLLRRWSRRDALAVLVVVVAVAFLTGTTLVVLAAGAQTTSMAKEYTTEGHATFYPTVSSARAAADGQAVVLPTATVEEADGTATRVVGVACPQATSFDRRSSVTIPCPPESGGATGDVGSETKRVVRGRDARLSLSVRPRHAPESVLPPRWYVTNESVVERLGTMGAFVVEPASAASSASVPPGGVPLRSALAFFLAGMRQVVTVLGLTAAGAGVLVGVTVYGVTRMHTYDRRRTIFVARATGDRPTRIRRLYALRSGALTAVGTALGYAVGVVVTRTAVNAAVYLHMPTSLSIRVSPRAVAILLPLYGVVVVVGAFAGYLAARACTRGPPVRSLSPRDGAGWSARLADSLSRGRSLSLLDWRILVPSVAPLAAFCLVVVVVASIAGVVTPMVRTGGTTVAQPGASHPIDSRVPESYATALRDHGTAASPEILAFAVRDGRPMLVRGANYGAFERVSNATLVRGRRPDDPGEAVIGADLARTLGVTANDSLTLGGSTVPGVTRVEIVGEYRAPGPFDDQLVVSLETARHLARVDRGMVQVIRTTGTVATDRDTAVVVGVSTPERVPRNATVPVRVQVENLGSSRVTRTLTVEIDGRTRATSVTLGPHEHRVVAVRVRATRLGRHRISVGGQTRSIRVVPRDAIELRGLPARAPPGSTPLVSVLGVGGAPISDATVSVGGRTVRTGSNGTARVRLGATGNATVRAAHGGRTARETVTVSRDAPRSLSARVRVRPSKPSLLTRPTGLLTLTNPWNATLSKTVTLVADGERTTRRVTLEPGARTTVSVGLGRQPPGSHAVRVTADGRELGTATYRVTGDDRIATALASSGASGETGIGRAISTAFGNLNLLVAVFVCLAGLMTVGSTTATVAYTVHSRRRVFGVHRATGASPLSLLRTVLVDAAVVGAVATVVALALALGVLALLANHDLLVLYGIRIPPVLNPRVIAGAVVGGVGVMCLSAVLAVAALTTAQPGALLSAVPRHARDPDSGGDADD</sequence>
<feature type="transmembrane region" description="Helical" evidence="7">
    <location>
        <begin position="369"/>
        <end position="394"/>
    </location>
</feature>